<accession>A0A6G2B7L9</accession>
<name>A0A6G2B7L9_9ACTN</name>
<dbReference type="InterPro" id="IPR011051">
    <property type="entry name" value="RmlC_Cupin_sf"/>
</dbReference>
<dbReference type="InterPro" id="IPR014710">
    <property type="entry name" value="RmlC-like_jellyroll"/>
</dbReference>
<evidence type="ECO:0000313" key="1">
    <source>
        <dbReference type="EMBL" id="MTE17902.1"/>
    </source>
</evidence>
<protein>
    <submittedName>
        <fullName evidence="1">Cupin</fullName>
    </submittedName>
</protein>
<gene>
    <name evidence="1" type="ORF">F0L17_01885</name>
</gene>
<sequence length="254" mass="26753">MVNAARDEPSPAPLPGAVGLSHLEAYDWEAADGVCGGSPHVHLVCTEAYVVTGGRGAVQTLTIDGYRETDLVAGAVVWFTPGTVHRMVQRDGLKVTVLMQNSGLPEAGDAVFTFPPSVLADPERYAAAASLPAKEGLVAEEAARRRRDMAVEGYLPLRDALRAGDAGPLVEFHRAAARLVAPRVPDWARLWRAGALAAAERTGAQLAALGAGDVAHLAEARVEAAMPTRRGGYGMCGRRAEYEIPGATLPYHGE</sequence>
<dbReference type="Gene3D" id="2.60.120.10">
    <property type="entry name" value="Jelly Rolls"/>
    <property type="match status" value="1"/>
</dbReference>
<dbReference type="AlphaFoldDB" id="A0A6G2B7L9"/>
<dbReference type="SUPFAM" id="SSF51182">
    <property type="entry name" value="RmlC-like cupins"/>
    <property type="match status" value="1"/>
</dbReference>
<dbReference type="Proteomes" id="UP000473014">
    <property type="component" value="Unassembled WGS sequence"/>
</dbReference>
<reference evidence="1 2" key="1">
    <citation type="submission" date="2019-11" db="EMBL/GenBank/DDBJ databases">
        <authorList>
            <person name="Yuan L."/>
        </authorList>
    </citation>
    <scope>NUCLEOTIDE SEQUENCE [LARGE SCALE GENOMIC DNA]</scope>
    <source>
        <strain evidence="1 2">TRM43335</strain>
    </source>
</reference>
<proteinExistence type="predicted"/>
<dbReference type="EMBL" id="WIXO01000001">
    <property type="protein sequence ID" value="MTE17902.1"/>
    <property type="molecule type" value="Genomic_DNA"/>
</dbReference>
<organism evidence="1 2">
    <name type="scientific">Streptomyces taklimakanensis</name>
    <dbReference type="NCBI Taxonomy" id="2569853"/>
    <lineage>
        <taxon>Bacteria</taxon>
        <taxon>Bacillati</taxon>
        <taxon>Actinomycetota</taxon>
        <taxon>Actinomycetes</taxon>
        <taxon>Kitasatosporales</taxon>
        <taxon>Streptomycetaceae</taxon>
        <taxon>Streptomyces</taxon>
    </lineage>
</organism>
<evidence type="ECO:0000313" key="2">
    <source>
        <dbReference type="Proteomes" id="UP000473014"/>
    </source>
</evidence>
<keyword evidence="2" id="KW-1185">Reference proteome</keyword>
<comment type="caution">
    <text evidence="1">The sequence shown here is derived from an EMBL/GenBank/DDBJ whole genome shotgun (WGS) entry which is preliminary data.</text>
</comment>